<dbReference type="GO" id="GO:0016020">
    <property type="term" value="C:membrane"/>
    <property type="evidence" value="ECO:0007669"/>
    <property type="project" value="UniProtKB-SubCell"/>
</dbReference>
<keyword evidence="4 5" id="KW-0472">Membrane</keyword>
<keyword evidence="8" id="KW-1185">Reference proteome</keyword>
<keyword evidence="2 5" id="KW-0812">Transmembrane</keyword>
<dbReference type="OrthoDB" id="4391260at2"/>
<gene>
    <name evidence="7" type="ORF">HY29_14180</name>
</gene>
<feature type="transmembrane region" description="Helical" evidence="5">
    <location>
        <begin position="127"/>
        <end position="146"/>
    </location>
</feature>
<dbReference type="PATRIC" id="fig|1280946.3.peg.1846"/>
<feature type="transmembrane region" description="Helical" evidence="5">
    <location>
        <begin position="238"/>
        <end position="256"/>
    </location>
</feature>
<evidence type="ECO:0000256" key="2">
    <source>
        <dbReference type="ARBA" id="ARBA00022692"/>
    </source>
</evidence>
<dbReference type="PANTHER" id="PTHR37422:SF13">
    <property type="entry name" value="LIPOPOLYSACCHARIDE BIOSYNTHESIS PROTEIN PA4999-RELATED"/>
    <property type="match status" value="1"/>
</dbReference>
<dbReference type="InterPro" id="IPR007016">
    <property type="entry name" value="O-antigen_ligase-rel_domated"/>
</dbReference>
<evidence type="ECO:0000256" key="1">
    <source>
        <dbReference type="ARBA" id="ARBA00004141"/>
    </source>
</evidence>
<feature type="transmembrane region" description="Helical" evidence="5">
    <location>
        <begin position="184"/>
        <end position="201"/>
    </location>
</feature>
<evidence type="ECO:0000256" key="3">
    <source>
        <dbReference type="ARBA" id="ARBA00022989"/>
    </source>
</evidence>
<feature type="transmembrane region" description="Helical" evidence="5">
    <location>
        <begin position="158"/>
        <end position="177"/>
    </location>
</feature>
<dbReference type="AlphaFoldDB" id="A0A062U7Z1"/>
<accession>A0A062U7Z1</accession>
<evidence type="ECO:0000259" key="6">
    <source>
        <dbReference type="Pfam" id="PF04932"/>
    </source>
</evidence>
<organism evidence="7 8">
    <name type="scientific">Hyphomonas beringensis</name>
    <dbReference type="NCBI Taxonomy" id="1280946"/>
    <lineage>
        <taxon>Bacteria</taxon>
        <taxon>Pseudomonadati</taxon>
        <taxon>Pseudomonadota</taxon>
        <taxon>Alphaproteobacteria</taxon>
        <taxon>Hyphomonadales</taxon>
        <taxon>Hyphomonadaceae</taxon>
        <taxon>Hyphomonas</taxon>
    </lineage>
</organism>
<proteinExistence type="predicted"/>
<evidence type="ECO:0000313" key="8">
    <source>
        <dbReference type="Proteomes" id="UP000027037"/>
    </source>
</evidence>
<feature type="transmembrane region" description="Helical" evidence="5">
    <location>
        <begin position="35"/>
        <end position="62"/>
    </location>
</feature>
<dbReference type="RefSeq" id="WP_034796005.1">
    <property type="nucleotide sequence ID" value="NZ_AWFF01000037.1"/>
</dbReference>
<dbReference type="EMBL" id="AWFF01000037">
    <property type="protein sequence ID" value="KCZ54402.1"/>
    <property type="molecule type" value="Genomic_DNA"/>
</dbReference>
<protein>
    <recommendedName>
        <fullName evidence="6">O-antigen ligase-related domain-containing protein</fullName>
    </recommendedName>
</protein>
<evidence type="ECO:0000256" key="5">
    <source>
        <dbReference type="SAM" id="Phobius"/>
    </source>
</evidence>
<sequence>MNIAIPLSAGKDSDLVWVNAYETPKEAPLWEQGLYVMWFVNTFVPLPLETPLRYLLMCFFMLQLFRHKEDVLPIVLKSWPLFLLPILGLFSILWAPSFKEALRTGVLYLLTPLVIAVVVARMRVSTILRCLFLAGVVAVIVSAPTYDRMPSGGPYPQKNYFAMQMLFVTLLSFMTMLNEKTPAWMRFLGAAVWPLALFFMLRAPSATALVFSIVGIIGLLGVKFLWVTMSQIRHLRSMVILSAISLVLCGAIYILSQPSQDYIGQFLGLVGKDRTLTGRTHIWEAGKVVASQHPYLGVGLEGFWQIWNGAAQSINENDFKPYGTKLSFHNAYLEVRVHLGYIGWALYIFSWVWCWYRLLKTWFQSSTLDTSALLVFGAIVFVSTFTESIAWSTFNTPLNLLFVGVMGSYSPMTRKFAGKIPVFVNGSGVPKVGERA</sequence>
<dbReference type="Pfam" id="PF04932">
    <property type="entry name" value="Wzy_C"/>
    <property type="match status" value="1"/>
</dbReference>
<feature type="transmembrane region" description="Helical" evidence="5">
    <location>
        <begin position="74"/>
        <end position="95"/>
    </location>
</feature>
<comment type="caution">
    <text evidence="7">The sequence shown here is derived from an EMBL/GenBank/DDBJ whole genome shotgun (WGS) entry which is preliminary data.</text>
</comment>
<comment type="subcellular location">
    <subcellularLocation>
        <location evidence="1">Membrane</location>
        <topology evidence="1">Multi-pass membrane protein</topology>
    </subcellularLocation>
</comment>
<feature type="transmembrane region" description="Helical" evidence="5">
    <location>
        <begin position="207"/>
        <end position="226"/>
    </location>
</feature>
<feature type="transmembrane region" description="Helical" evidence="5">
    <location>
        <begin position="341"/>
        <end position="359"/>
    </location>
</feature>
<reference evidence="7 8" key="1">
    <citation type="journal article" date="2014" name="Antonie Van Leeuwenhoek">
        <title>Hyphomonas beringensis sp. nov. and Hyphomonas chukchiensis sp. nov., isolated from surface seawater of the Bering Sea and Chukchi Sea.</title>
        <authorList>
            <person name="Li C."/>
            <person name="Lai Q."/>
            <person name="Li G."/>
            <person name="Dong C."/>
            <person name="Wang J."/>
            <person name="Liao Y."/>
            <person name="Shao Z."/>
        </authorList>
    </citation>
    <scope>NUCLEOTIDE SEQUENCE [LARGE SCALE GENOMIC DNA]</scope>
    <source>
        <strain evidence="7 8">25B14_1</strain>
    </source>
</reference>
<dbReference type="eggNOG" id="COG3307">
    <property type="taxonomic scope" value="Bacteria"/>
</dbReference>
<name>A0A062U7Z1_9PROT</name>
<feature type="domain" description="O-antigen ligase-related" evidence="6">
    <location>
        <begin position="192"/>
        <end position="348"/>
    </location>
</feature>
<dbReference type="InterPro" id="IPR051533">
    <property type="entry name" value="WaaL-like"/>
</dbReference>
<evidence type="ECO:0000313" key="7">
    <source>
        <dbReference type="EMBL" id="KCZ54402.1"/>
    </source>
</evidence>
<dbReference type="PANTHER" id="PTHR37422">
    <property type="entry name" value="TEICHURONIC ACID BIOSYNTHESIS PROTEIN TUAE"/>
    <property type="match status" value="1"/>
</dbReference>
<evidence type="ECO:0000256" key="4">
    <source>
        <dbReference type="ARBA" id="ARBA00023136"/>
    </source>
</evidence>
<keyword evidence="3 5" id="KW-1133">Transmembrane helix</keyword>
<feature type="transmembrane region" description="Helical" evidence="5">
    <location>
        <begin position="101"/>
        <end position="120"/>
    </location>
</feature>
<feature type="transmembrane region" description="Helical" evidence="5">
    <location>
        <begin position="371"/>
        <end position="391"/>
    </location>
</feature>
<dbReference type="STRING" id="1280946.HY29_14180"/>
<dbReference type="Proteomes" id="UP000027037">
    <property type="component" value="Unassembled WGS sequence"/>
</dbReference>